<comment type="function">
    <text evidence="7">The cytotoxic action of BPI is limited to many species of Gram-negative bacteria; this specificity may be explained by a strong affinity of the very basic N-terminal half for the negatively charged lipopolysaccharides that are unique to the Gram-negative bacterial outer envelope.</text>
</comment>
<evidence type="ECO:0000313" key="11">
    <source>
        <dbReference type="Ensembl" id="ENSCCRP00010007556.1"/>
    </source>
</evidence>
<dbReference type="SMART" id="SM00329">
    <property type="entry name" value="BPI2"/>
    <property type="match status" value="1"/>
</dbReference>
<dbReference type="InterPro" id="IPR017942">
    <property type="entry name" value="Lipid-bd_serum_glycop_N"/>
</dbReference>
<dbReference type="Gene3D" id="3.15.20.10">
    <property type="entry name" value="Bactericidal permeability-increasing protein, domain 2"/>
    <property type="match status" value="1"/>
</dbReference>
<keyword evidence="7" id="KW-0391">Immunity</keyword>
<feature type="chain" id="PRO_5034467397" description="Bactericidal permeability-increasing protein" evidence="8">
    <location>
        <begin position="17"/>
        <end position="474"/>
    </location>
</feature>
<dbReference type="InterPro" id="IPR017943">
    <property type="entry name" value="Bactericidal_perm-incr_a/b_dom"/>
</dbReference>
<dbReference type="AlphaFoldDB" id="A0A8C1GH17"/>
<name>A0A8C1GH17_CYPCA</name>
<proteinExistence type="inferred from homology"/>
<evidence type="ECO:0000256" key="4">
    <source>
        <dbReference type="ARBA" id="ARBA00023157"/>
    </source>
</evidence>
<dbReference type="SMART" id="SM00328">
    <property type="entry name" value="BPI1"/>
    <property type="match status" value="1"/>
</dbReference>
<comment type="similarity">
    <text evidence="2">Belongs to the BPI/LBP/Plunc superfamily. BPI/LBP family.</text>
</comment>
<evidence type="ECO:0000259" key="9">
    <source>
        <dbReference type="SMART" id="SM00328"/>
    </source>
</evidence>
<evidence type="ECO:0000256" key="3">
    <source>
        <dbReference type="ARBA" id="ARBA00022525"/>
    </source>
</evidence>
<accession>A0A8C1GH17</accession>
<keyword evidence="5 7" id="KW-0325">Glycoprotein</keyword>
<comment type="subcellular location">
    <subcellularLocation>
        <location evidence="1 7">Secreted</location>
    </subcellularLocation>
</comment>
<reference evidence="11" key="2">
    <citation type="submission" date="2025-09" db="UniProtKB">
        <authorList>
            <consortium name="Ensembl"/>
        </authorList>
    </citation>
    <scope>IDENTIFICATION</scope>
</reference>
<dbReference type="InterPro" id="IPR030675">
    <property type="entry name" value="BPI/LBP"/>
</dbReference>
<dbReference type="GO" id="GO:0050829">
    <property type="term" value="P:defense response to Gram-negative bacterium"/>
    <property type="evidence" value="ECO:0007669"/>
    <property type="project" value="UniProtKB-UniRule"/>
</dbReference>
<feature type="disulfide bond" evidence="6">
    <location>
        <begin position="148"/>
        <end position="187"/>
    </location>
</feature>
<reference evidence="11" key="1">
    <citation type="submission" date="2025-08" db="UniProtKB">
        <authorList>
            <consortium name="Ensembl"/>
        </authorList>
    </citation>
    <scope>IDENTIFICATION</scope>
</reference>
<feature type="domain" description="Lipid-binding serum glycoprotein N-terminal" evidence="9">
    <location>
        <begin position="25"/>
        <end position="244"/>
    </location>
</feature>
<dbReference type="GO" id="GO:0005615">
    <property type="term" value="C:extracellular space"/>
    <property type="evidence" value="ECO:0007669"/>
    <property type="project" value="UniProtKB-UniRule"/>
</dbReference>
<sequence length="474" mass="52413">MQLVIFFLMILTHTYADYPVLKAVLSEKGLRDVSQMMAVWIQNKLKSTEFPEVRGGVDIGIGTVNYAISNIQVVHCSMSGPSIEFEKGTVVSVKVSKLSFAIKGSWKTQFSIIHDGGSFDLAVYNININTLLGLGDEAGRLSITTISCCDDVGGVNIQFHGGASFFFQPFVSTLQGQISEMIRVRICPAIQQAISELKMNLQKMPVSIPVDQYIYLSVLFTSSPAVTDRSFELDIKGEFYSKSFPSEPPFSASAFDIKYAENYMLSLAASEFFVNSAAYAYLSSEVLQINITENMIPKSFPFHLHTSQFGVFIPQLHTLYPNMEMQVLLYASKTPLFSFSSGVIDFQLPAAAKFSVVKPDGTLVPLFRLDVDSSFSGSALIDNKRLTGVFKMKSLTLTVGSSEIGDFKTAMLEQMLVTKVNSFVLPKLNDYLKTGFLLPTLHNFSLINSKLLIENGFVVIFTDVEDSWAVSMKT</sequence>
<keyword evidence="7" id="KW-0044">Antibiotic</keyword>
<dbReference type="FunFam" id="3.15.20.10:FF:000001">
    <property type="entry name" value="Phospholipid transfer protein"/>
    <property type="match status" value="1"/>
</dbReference>
<evidence type="ECO:0000256" key="7">
    <source>
        <dbReference type="RuleBase" id="RU369039"/>
    </source>
</evidence>
<dbReference type="PANTHER" id="PTHR10504">
    <property type="entry name" value="BACTERICIDAL PERMEABILITY-INCREASING BPI PROTEIN-RELATED"/>
    <property type="match status" value="1"/>
</dbReference>
<dbReference type="InterPro" id="IPR001124">
    <property type="entry name" value="Lipid-bd_serum_glycop_C"/>
</dbReference>
<dbReference type="PANTHER" id="PTHR10504:SF132">
    <property type="entry name" value="BACTERICIDAL PERMEABILITY-INCREASING PROTEIN"/>
    <property type="match status" value="1"/>
</dbReference>
<feature type="domain" description="Lipid-binding serum glycoprotein C-terminal" evidence="10">
    <location>
        <begin position="259"/>
        <end position="462"/>
    </location>
</feature>
<dbReference type="Pfam" id="PF01273">
    <property type="entry name" value="LBP_BPI_CETP"/>
    <property type="match status" value="1"/>
</dbReference>
<keyword evidence="7 8" id="KW-0732">Signal</keyword>
<keyword evidence="7" id="KW-0929">Antimicrobial</keyword>
<dbReference type="PIRSF" id="PIRSF002417">
    <property type="entry name" value="Lipid_binding_protein"/>
    <property type="match status" value="1"/>
</dbReference>
<keyword evidence="4 6" id="KW-1015">Disulfide bond</keyword>
<evidence type="ECO:0000256" key="6">
    <source>
        <dbReference type="PIRSR" id="PIRSR002417-50"/>
    </source>
</evidence>
<evidence type="ECO:0000256" key="2">
    <source>
        <dbReference type="ARBA" id="ARBA00007292"/>
    </source>
</evidence>
<dbReference type="Proteomes" id="UP000694427">
    <property type="component" value="Unplaced"/>
</dbReference>
<dbReference type="GO" id="GO:0008289">
    <property type="term" value="F:lipid binding"/>
    <property type="evidence" value="ECO:0007669"/>
    <property type="project" value="InterPro"/>
</dbReference>
<evidence type="ECO:0000256" key="5">
    <source>
        <dbReference type="ARBA" id="ARBA00023180"/>
    </source>
</evidence>
<dbReference type="Gene3D" id="3.15.10.10">
    <property type="entry name" value="Bactericidal permeability-increasing protein, domain 1"/>
    <property type="match status" value="1"/>
</dbReference>
<comment type="domain">
    <text evidence="7">The N- and C-terminal barrels adopt an identical fold despite having only 13% of conserved residues.</text>
</comment>
<dbReference type="InterPro" id="IPR032942">
    <property type="entry name" value="BPI/LBP/Plunc"/>
</dbReference>
<dbReference type="Ensembl" id="ENSCCRT00010008192.1">
    <property type="protein sequence ID" value="ENSCCRP00010007556.1"/>
    <property type="gene ID" value="ENSCCRG00010003201.1"/>
</dbReference>
<dbReference type="SUPFAM" id="SSF55394">
    <property type="entry name" value="Bactericidal permeability-increasing protein, BPI"/>
    <property type="match status" value="2"/>
</dbReference>
<evidence type="ECO:0000256" key="8">
    <source>
        <dbReference type="SAM" id="SignalP"/>
    </source>
</evidence>
<evidence type="ECO:0000313" key="12">
    <source>
        <dbReference type="Proteomes" id="UP000694427"/>
    </source>
</evidence>
<keyword evidence="3 7" id="KW-0964">Secreted</keyword>
<comment type="domain">
    <text evidence="7">The N-terminal region may be exposed to the interior of the granule, whereas the C-terminal portion may be embedded in the membrane. During phagocytosis and degranulation, proteases may be released and activated and cleave BPI at the junction of the N- and C-terminal portions of the molecule, providing controlled release of the N-terminal antibacterial fragment when bacteria are ingested.</text>
</comment>
<evidence type="ECO:0000259" key="10">
    <source>
        <dbReference type="SMART" id="SM00329"/>
    </source>
</evidence>
<organism evidence="11 12">
    <name type="scientific">Cyprinus carpio</name>
    <name type="common">Common carp</name>
    <dbReference type="NCBI Taxonomy" id="7962"/>
    <lineage>
        <taxon>Eukaryota</taxon>
        <taxon>Metazoa</taxon>
        <taxon>Chordata</taxon>
        <taxon>Craniata</taxon>
        <taxon>Vertebrata</taxon>
        <taxon>Euteleostomi</taxon>
        <taxon>Actinopterygii</taxon>
        <taxon>Neopterygii</taxon>
        <taxon>Teleostei</taxon>
        <taxon>Ostariophysi</taxon>
        <taxon>Cypriniformes</taxon>
        <taxon>Cyprinidae</taxon>
        <taxon>Cyprininae</taxon>
        <taxon>Cyprinus</taxon>
    </lineage>
</organism>
<dbReference type="GO" id="GO:0045087">
    <property type="term" value="P:innate immune response"/>
    <property type="evidence" value="ECO:0007669"/>
    <property type="project" value="UniProtKB-UniRule"/>
</dbReference>
<protein>
    <recommendedName>
        <fullName evidence="7">Bactericidal permeability-increasing protein</fullName>
        <shortName evidence="7">BPI</shortName>
    </recommendedName>
</protein>
<dbReference type="Pfam" id="PF02886">
    <property type="entry name" value="LBP_BPI_CETP_C"/>
    <property type="match status" value="1"/>
</dbReference>
<comment type="subunit">
    <text evidence="7">Monomer. Homodimer; disulfide-linked.</text>
</comment>
<feature type="signal peptide" evidence="8">
    <location>
        <begin position="1"/>
        <end position="16"/>
    </location>
</feature>
<keyword evidence="12" id="KW-1185">Reference proteome</keyword>
<dbReference type="FunFam" id="3.15.10.10:FF:000001">
    <property type="entry name" value="phospholipid transfer protein-like"/>
    <property type="match status" value="1"/>
</dbReference>
<keyword evidence="7" id="KW-0399">Innate immunity</keyword>
<evidence type="ECO:0000256" key="1">
    <source>
        <dbReference type="ARBA" id="ARBA00004613"/>
    </source>
</evidence>